<comment type="caution">
    <text evidence="1">The sequence shown here is derived from an EMBL/GenBank/DDBJ whole genome shotgun (WGS) entry which is preliminary data.</text>
</comment>
<protein>
    <submittedName>
        <fullName evidence="1">Uncharacterized protein</fullName>
    </submittedName>
</protein>
<dbReference type="EMBL" id="CM056820">
    <property type="protein sequence ID" value="KAJ8615466.1"/>
    <property type="molecule type" value="Genomic_DNA"/>
</dbReference>
<proteinExistence type="predicted"/>
<evidence type="ECO:0000313" key="2">
    <source>
        <dbReference type="Proteomes" id="UP001234297"/>
    </source>
</evidence>
<reference evidence="1 2" key="1">
    <citation type="journal article" date="2022" name="Hortic Res">
        <title>A haplotype resolved chromosomal level avocado genome allows analysis of novel avocado genes.</title>
        <authorList>
            <person name="Nath O."/>
            <person name="Fletcher S.J."/>
            <person name="Hayward A."/>
            <person name="Shaw L.M."/>
            <person name="Masouleh A.K."/>
            <person name="Furtado A."/>
            <person name="Henry R.J."/>
            <person name="Mitter N."/>
        </authorList>
    </citation>
    <scope>NUCLEOTIDE SEQUENCE [LARGE SCALE GENOMIC DNA]</scope>
    <source>
        <strain evidence="2">cv. Hass</strain>
    </source>
</reference>
<evidence type="ECO:0000313" key="1">
    <source>
        <dbReference type="EMBL" id="KAJ8615466.1"/>
    </source>
</evidence>
<dbReference type="Proteomes" id="UP001234297">
    <property type="component" value="Chromosome 12"/>
</dbReference>
<name>A0ACC2K2Y0_PERAE</name>
<gene>
    <name evidence="1" type="ORF">MRB53_034838</name>
</gene>
<accession>A0ACC2K2Y0</accession>
<keyword evidence="2" id="KW-1185">Reference proteome</keyword>
<organism evidence="1 2">
    <name type="scientific">Persea americana</name>
    <name type="common">Avocado</name>
    <dbReference type="NCBI Taxonomy" id="3435"/>
    <lineage>
        <taxon>Eukaryota</taxon>
        <taxon>Viridiplantae</taxon>
        <taxon>Streptophyta</taxon>
        <taxon>Embryophyta</taxon>
        <taxon>Tracheophyta</taxon>
        <taxon>Spermatophyta</taxon>
        <taxon>Magnoliopsida</taxon>
        <taxon>Magnoliidae</taxon>
        <taxon>Laurales</taxon>
        <taxon>Lauraceae</taxon>
        <taxon>Persea</taxon>
    </lineage>
</organism>
<sequence>MVHSGFPGLQLVNQLIKRLHFTALFLTNGYSAFEDFEICCGLQLKTWISDERILDHGSCKCGPRVIVRSIRPIRKGEESLRQSELWSKYGFTCCCDRCTAQPPTYVDLCLQETLASLKASCSSLDLGFYGSEACKELTYRLDQAVEDVAEGNPKACCERLEKMLAENFQYQQLPPDDPCQQYFGARCSTGKTLLSLLGSPTWSSAIMKSIDDLSSLLVWSNSSSEWMPLNDSKQDRDYGHSSHTHKESTISGDRFDATCKGFLNCISRISVKAWPFLIHRLPFLKDIKSPIDFRWLGIQGTQQTAETQFTLSGAAIGLCSQNEEGCQHRLEAKKCIEGEERKSVFQLAAHSLLYGRYLASICYGPDFCLTD</sequence>